<keyword evidence="1" id="KW-0732">Signal</keyword>
<reference evidence="2" key="1">
    <citation type="submission" date="2014-09" db="EMBL/GenBank/DDBJ databases">
        <authorList>
            <person name="Magalhaes I.L.F."/>
            <person name="Oliveira U."/>
            <person name="Santos F.R."/>
            <person name="Vidigal T.H.D.A."/>
            <person name="Brescovit A.D."/>
            <person name="Santos A.J."/>
        </authorList>
    </citation>
    <scope>NUCLEOTIDE SEQUENCE</scope>
    <source>
        <tissue evidence="2">Shoot tissue taken approximately 20 cm above the soil surface</tissue>
    </source>
</reference>
<evidence type="ECO:0000313" key="2">
    <source>
        <dbReference type="EMBL" id="JAD71077.1"/>
    </source>
</evidence>
<evidence type="ECO:0000256" key="1">
    <source>
        <dbReference type="SAM" id="SignalP"/>
    </source>
</evidence>
<protein>
    <submittedName>
        <fullName evidence="2">Uncharacterized protein</fullName>
    </submittedName>
</protein>
<reference evidence="2" key="2">
    <citation type="journal article" date="2015" name="Data Brief">
        <title>Shoot transcriptome of the giant reed, Arundo donax.</title>
        <authorList>
            <person name="Barrero R.A."/>
            <person name="Guerrero F.D."/>
            <person name="Moolhuijzen P."/>
            <person name="Goolsby J.A."/>
            <person name="Tidwell J."/>
            <person name="Bellgard S.E."/>
            <person name="Bellgard M.I."/>
        </authorList>
    </citation>
    <scope>NUCLEOTIDE SEQUENCE</scope>
    <source>
        <tissue evidence="2">Shoot tissue taken approximately 20 cm above the soil surface</tissue>
    </source>
</reference>
<feature type="signal peptide" evidence="1">
    <location>
        <begin position="1"/>
        <end position="21"/>
    </location>
</feature>
<dbReference type="EMBL" id="GBRH01226818">
    <property type="protein sequence ID" value="JAD71077.1"/>
    <property type="molecule type" value="Transcribed_RNA"/>
</dbReference>
<accession>A0A0A9CHT9</accession>
<name>A0A0A9CHT9_ARUDO</name>
<organism evidence="2">
    <name type="scientific">Arundo donax</name>
    <name type="common">Giant reed</name>
    <name type="synonym">Donax arundinaceus</name>
    <dbReference type="NCBI Taxonomy" id="35708"/>
    <lineage>
        <taxon>Eukaryota</taxon>
        <taxon>Viridiplantae</taxon>
        <taxon>Streptophyta</taxon>
        <taxon>Embryophyta</taxon>
        <taxon>Tracheophyta</taxon>
        <taxon>Spermatophyta</taxon>
        <taxon>Magnoliopsida</taxon>
        <taxon>Liliopsida</taxon>
        <taxon>Poales</taxon>
        <taxon>Poaceae</taxon>
        <taxon>PACMAD clade</taxon>
        <taxon>Arundinoideae</taxon>
        <taxon>Arundineae</taxon>
        <taxon>Arundo</taxon>
    </lineage>
</organism>
<sequence>MGIICAGQWTWAITTLAPSLARFSSAHSKVFFPCLSSSGTATKTLSSTGGGLASSTSSPPMSAALLTDVLKLYCDDVSHRLCTAPPPAPSILPATLWHLARRRSACR</sequence>
<feature type="chain" id="PRO_5002043169" evidence="1">
    <location>
        <begin position="22"/>
        <end position="107"/>
    </location>
</feature>
<proteinExistence type="predicted"/>
<dbReference type="AlphaFoldDB" id="A0A0A9CHT9"/>